<evidence type="ECO:0000313" key="1">
    <source>
        <dbReference type="EMBL" id="BAQ02811.1"/>
    </source>
</evidence>
<evidence type="ECO:0000313" key="2">
    <source>
        <dbReference type="Proteomes" id="UP000202478"/>
    </source>
</evidence>
<dbReference type="OrthoDB" id="18282at10239"/>
<dbReference type="RefSeq" id="YP_010843032.1">
    <property type="nucleotide sequence ID" value="NC_027399.1"/>
</dbReference>
<organism evidence="1 2">
    <name type="scientific">Klebsiella phage K64-1</name>
    <name type="common">Bacteriophage K64-1</name>
    <dbReference type="NCBI Taxonomy" id="1439894"/>
    <lineage>
        <taxon>Viruses</taxon>
        <taxon>Duplodnaviria</taxon>
        <taxon>Heunggongvirae</taxon>
        <taxon>Uroviricota</taxon>
        <taxon>Caudoviricetes</taxon>
        <taxon>Alcyoneusvirus</taxon>
        <taxon>Alcyoneusvirus K641</taxon>
    </lineage>
</organism>
<name>A0A0A8J8Q5_BPK64</name>
<dbReference type="KEGG" id="vg:80645217"/>
<evidence type="ECO:0008006" key="3">
    <source>
        <dbReference type="Google" id="ProtNLM"/>
    </source>
</evidence>
<keyword evidence="2" id="KW-1185">Reference proteome</keyword>
<reference evidence="1 2" key="1">
    <citation type="journal article" date="2014" name="Antimicrob. Agents Chemother.">
        <title>Identification of capsular types in carbapenem-resistant Klebsiella pneumoniae strains by wzc sequencing and implications in capsule depolymerase treatment.</title>
        <authorList>
            <person name="Pan Y.-J."/>
            <person name="Lin T.-L."/>
            <person name="Lin Y.-T."/>
            <person name="Su P.-A."/>
            <person name="Chen C.-T."/>
            <person name="Hsieh P.-F."/>
            <person name="Hsu C.-R."/>
            <person name="Chen C.-C."/>
            <person name="Hsieh Y.-C."/>
            <person name="Wang J.-T."/>
        </authorList>
    </citation>
    <scope>NUCLEOTIDE SEQUENCE [LARGE SCALE GENOMIC DNA]</scope>
</reference>
<sequence>MAKKRTQEEANKLVFDACERKNYTFKSFVYNNRNTRIDVHCNVCGYEWDILFENLTRNPCGCPDCAGLVKRTQEQAENEVRQKCNERNYKFGKFVYVNNQTKIPLICHCGYEWVSCSFSKFVHGNRGCPRCSKKIQLTQEEATKKVDAKCKENNYLYKEFSYIGVDDTRLFLICHCGYDWNCSFDKFVNSGTGCPKCGGRLQLTQEEAEERVLSKCKEHNYTYKPFCYLTNETKISLICHCGYEWDCRYSLFVMPNGTGCPKCSHNDGQLYSYIHSITDDDGNLISVKYGIETTINSRNKSQNKLSNYNISVLNTYKYITVEQCKNAEKECIKLFQKENKELFGRKGYITKEEMRDGWTETTSVSNIEKIISIYEKWGGIKQ</sequence>
<protein>
    <recommendedName>
        <fullName evidence="3">Zinc-ribbon domain-containing protein</fullName>
    </recommendedName>
</protein>
<accession>A0A0A8J8Q5</accession>
<organismHost>
    <name type="scientific">Klebsiella</name>
    <dbReference type="NCBI Taxonomy" id="570"/>
</organismHost>
<dbReference type="GeneID" id="80645217"/>
<dbReference type="EMBL" id="AB897757">
    <property type="protein sequence ID" value="BAQ02811.1"/>
    <property type="molecule type" value="Genomic_DNA"/>
</dbReference>
<proteinExistence type="predicted"/>
<dbReference type="Proteomes" id="UP000202478">
    <property type="component" value="Segment"/>
</dbReference>